<gene>
    <name evidence="1" type="ORF">MM415B02352_0002</name>
</gene>
<reference evidence="1" key="1">
    <citation type="submission" date="2020-03" db="EMBL/GenBank/DDBJ databases">
        <title>The deep terrestrial virosphere.</title>
        <authorList>
            <person name="Holmfeldt K."/>
            <person name="Nilsson E."/>
            <person name="Simone D."/>
            <person name="Lopez-Fernandez M."/>
            <person name="Wu X."/>
            <person name="de Brujin I."/>
            <person name="Lundin D."/>
            <person name="Andersson A."/>
            <person name="Bertilsson S."/>
            <person name="Dopson M."/>
        </authorList>
    </citation>
    <scope>NUCLEOTIDE SEQUENCE</scope>
    <source>
        <strain evidence="1">MM415B02352</strain>
    </source>
</reference>
<organism evidence="1">
    <name type="scientific">viral metagenome</name>
    <dbReference type="NCBI Taxonomy" id="1070528"/>
    <lineage>
        <taxon>unclassified sequences</taxon>
        <taxon>metagenomes</taxon>
        <taxon>organismal metagenomes</taxon>
    </lineage>
</organism>
<dbReference type="EMBL" id="MT142921">
    <property type="protein sequence ID" value="QJA90542.1"/>
    <property type="molecule type" value="Genomic_DNA"/>
</dbReference>
<dbReference type="AlphaFoldDB" id="A0A6M3L9U9"/>
<protein>
    <submittedName>
        <fullName evidence="1">Uncharacterized protein</fullName>
    </submittedName>
</protein>
<proteinExistence type="predicted"/>
<evidence type="ECO:0000313" key="1">
    <source>
        <dbReference type="EMBL" id="QJA90542.1"/>
    </source>
</evidence>
<accession>A0A6M3L9U9</accession>
<sequence length="83" mass="10113">MIYKPHNHPEKDGWSKAERCPYCKRWMVVDFQTEDTRPDHKGEVHTYYSELNFDKDGGFYYSSCRSHSLLKCRLNKKIRIRRK</sequence>
<name>A0A6M3L9U9_9ZZZZ</name>